<dbReference type="CDD" id="cd06173">
    <property type="entry name" value="MFS_MefA_like"/>
    <property type="match status" value="1"/>
</dbReference>
<evidence type="ECO:0000256" key="1">
    <source>
        <dbReference type="ARBA" id="ARBA00004651"/>
    </source>
</evidence>
<evidence type="ECO:0000313" key="9">
    <source>
        <dbReference type="Proteomes" id="UP000199022"/>
    </source>
</evidence>
<feature type="transmembrane region" description="Helical" evidence="6">
    <location>
        <begin position="96"/>
        <end position="122"/>
    </location>
</feature>
<dbReference type="STRING" id="1225127.SAMN05661030_3296"/>
<reference evidence="9" key="1">
    <citation type="submission" date="2016-10" db="EMBL/GenBank/DDBJ databases">
        <authorList>
            <person name="Varghese N."/>
            <person name="Submissions S."/>
        </authorList>
    </citation>
    <scope>NUCLEOTIDE SEQUENCE [LARGE SCALE GENOMIC DNA]</scope>
    <source>
        <strain evidence="9">DSM 45962</strain>
    </source>
</reference>
<comment type="subcellular location">
    <subcellularLocation>
        <location evidence="1">Cell membrane</location>
        <topology evidence="1">Multi-pass membrane protein</topology>
    </subcellularLocation>
</comment>
<evidence type="ECO:0000313" key="8">
    <source>
        <dbReference type="EMBL" id="SFD42557.1"/>
    </source>
</evidence>
<evidence type="ECO:0000256" key="6">
    <source>
        <dbReference type="SAM" id="Phobius"/>
    </source>
</evidence>
<organism evidence="8 9">
    <name type="scientific">Klenkia taihuensis</name>
    <dbReference type="NCBI Taxonomy" id="1225127"/>
    <lineage>
        <taxon>Bacteria</taxon>
        <taxon>Bacillati</taxon>
        <taxon>Actinomycetota</taxon>
        <taxon>Actinomycetes</taxon>
        <taxon>Geodermatophilales</taxon>
        <taxon>Geodermatophilaceae</taxon>
        <taxon>Klenkia</taxon>
    </lineage>
</organism>
<dbReference type="PANTHER" id="PTHR23513:SF11">
    <property type="entry name" value="STAPHYLOFERRIN A TRANSPORTER"/>
    <property type="match status" value="1"/>
</dbReference>
<dbReference type="EMBL" id="FOMD01000004">
    <property type="protein sequence ID" value="SFD42557.1"/>
    <property type="molecule type" value="Genomic_DNA"/>
</dbReference>
<protein>
    <submittedName>
        <fullName evidence="8">Predicted arabinose efflux permease, MFS family</fullName>
    </submittedName>
</protein>
<dbReference type="Pfam" id="PF07690">
    <property type="entry name" value="MFS_1"/>
    <property type="match status" value="1"/>
</dbReference>
<dbReference type="GO" id="GO:0022857">
    <property type="term" value="F:transmembrane transporter activity"/>
    <property type="evidence" value="ECO:0007669"/>
    <property type="project" value="InterPro"/>
</dbReference>
<proteinExistence type="predicted"/>
<evidence type="ECO:0000259" key="7">
    <source>
        <dbReference type="PROSITE" id="PS50850"/>
    </source>
</evidence>
<evidence type="ECO:0000256" key="5">
    <source>
        <dbReference type="ARBA" id="ARBA00023136"/>
    </source>
</evidence>
<keyword evidence="5 6" id="KW-0472">Membrane</keyword>
<feature type="transmembrane region" description="Helical" evidence="6">
    <location>
        <begin position="229"/>
        <end position="246"/>
    </location>
</feature>
<dbReference type="GO" id="GO:0005886">
    <property type="term" value="C:plasma membrane"/>
    <property type="evidence" value="ECO:0007669"/>
    <property type="project" value="UniProtKB-SubCell"/>
</dbReference>
<feature type="transmembrane region" description="Helical" evidence="6">
    <location>
        <begin position="258"/>
        <end position="282"/>
    </location>
</feature>
<evidence type="ECO:0000256" key="3">
    <source>
        <dbReference type="ARBA" id="ARBA00022692"/>
    </source>
</evidence>
<evidence type="ECO:0000256" key="4">
    <source>
        <dbReference type="ARBA" id="ARBA00022989"/>
    </source>
</evidence>
<keyword evidence="3 6" id="KW-0812">Transmembrane</keyword>
<dbReference type="Gene3D" id="1.20.1250.20">
    <property type="entry name" value="MFS general substrate transporter like domains"/>
    <property type="match status" value="1"/>
</dbReference>
<feature type="transmembrane region" description="Helical" evidence="6">
    <location>
        <begin position="55"/>
        <end position="76"/>
    </location>
</feature>
<sequence>MSHRAAQDRPATYRSVFAVAEFRPLFGSYVLATVGDFLARLALTVLVYERTGSPLLGALTFAISYLPWVVGGPLLAALADRLPRKRVMVVSDLARAALVALMAVPGTPLPALLLLLLLVSLGSPPYEAARSALTADVLTDDRYAVATSLTGVVQQLAQVIGFLLGGVLVTAVSPSLGLLVTAATFAAAGLWLGVGLQHRPAPDRDGEDAATLWADVLTGLRLVLTTPRLLAIVGLLWVGVLVTNAHEGIGPALSDQLVGGQALVGVLLAAHPAGAVVGGVLVGRFCPPSLRERLVTPLVLVSVGALAVAGLAPRVLDGDTAAVAVVALLAVAGFGNAWTIPLNVAFVQAVPAAVRGRAFGVAIAGMSAVQGLGALIAGAAASGTAPTDVVLLVGLVGLPLVAVPLVGLLRTRPPAVGVVAGPSGA</sequence>
<keyword evidence="2" id="KW-1003">Cell membrane</keyword>
<dbReference type="SUPFAM" id="SSF103473">
    <property type="entry name" value="MFS general substrate transporter"/>
    <property type="match status" value="1"/>
</dbReference>
<feature type="domain" description="Major facilitator superfamily (MFS) profile" evidence="7">
    <location>
        <begin position="16"/>
        <end position="412"/>
    </location>
</feature>
<gene>
    <name evidence="8" type="ORF">SAMN05661030_3296</name>
</gene>
<keyword evidence="9" id="KW-1185">Reference proteome</keyword>
<dbReference type="Proteomes" id="UP000199022">
    <property type="component" value="Unassembled WGS sequence"/>
</dbReference>
<evidence type="ECO:0000256" key="2">
    <source>
        <dbReference type="ARBA" id="ARBA00022475"/>
    </source>
</evidence>
<dbReference type="InterPro" id="IPR036259">
    <property type="entry name" value="MFS_trans_sf"/>
</dbReference>
<dbReference type="InterPro" id="IPR011701">
    <property type="entry name" value="MFS"/>
</dbReference>
<feature type="transmembrane region" description="Helical" evidence="6">
    <location>
        <begin position="389"/>
        <end position="409"/>
    </location>
</feature>
<feature type="transmembrane region" description="Helical" evidence="6">
    <location>
        <begin position="175"/>
        <end position="194"/>
    </location>
</feature>
<name>A0A1I1S832_9ACTN</name>
<feature type="transmembrane region" description="Helical" evidence="6">
    <location>
        <begin position="294"/>
        <end position="316"/>
    </location>
</feature>
<keyword evidence="4 6" id="KW-1133">Transmembrane helix</keyword>
<dbReference type="PANTHER" id="PTHR23513">
    <property type="entry name" value="INTEGRAL MEMBRANE EFFLUX PROTEIN-RELATED"/>
    <property type="match status" value="1"/>
</dbReference>
<accession>A0A1I1S832</accession>
<feature type="transmembrane region" description="Helical" evidence="6">
    <location>
        <begin position="358"/>
        <end position="383"/>
    </location>
</feature>
<dbReference type="AlphaFoldDB" id="A0A1I1S832"/>
<feature type="transmembrane region" description="Helical" evidence="6">
    <location>
        <begin position="322"/>
        <end position="346"/>
    </location>
</feature>
<dbReference type="PROSITE" id="PS50850">
    <property type="entry name" value="MFS"/>
    <property type="match status" value="1"/>
</dbReference>
<dbReference type="InterPro" id="IPR020846">
    <property type="entry name" value="MFS_dom"/>
</dbReference>